<dbReference type="PANTHER" id="PTHR42659:SF2">
    <property type="entry name" value="XANTHINE DEHYDROGENASE SUBUNIT C-RELATED"/>
    <property type="match status" value="1"/>
</dbReference>
<protein>
    <submittedName>
        <fullName evidence="5">Xanthine dehydrogenase family protein subunit M</fullName>
    </submittedName>
</protein>
<dbReference type="InterPro" id="IPR005107">
    <property type="entry name" value="CO_DH_flav_C"/>
</dbReference>
<dbReference type="SUPFAM" id="SSF56176">
    <property type="entry name" value="FAD-binding/transporter-associated domain-like"/>
    <property type="match status" value="1"/>
</dbReference>
<dbReference type="InterPro" id="IPR051312">
    <property type="entry name" value="Diverse_Substr_Oxidored"/>
</dbReference>
<dbReference type="Gene3D" id="3.30.390.50">
    <property type="entry name" value="CO dehydrogenase flavoprotein, C-terminal domain"/>
    <property type="match status" value="1"/>
</dbReference>
<sequence length="286" mass="28967">MKPPHFEYRRPSTVPEALADLAAPGARVLAGGQSLLPLLNQRLVDVGRLVDVNRIAGLDRLTVDDDRLHVGATVRQATALRSPVVAAAAPLLVAALARTGHPQVRSRGTVLGSLCHHDPAAELPAVALALDAGIVVADGPTVPAAEFFGAAFETAVPAGGLAVAVTFPVAPPGTRAGFAEIGRKAKDLPLVAVGAQITVADGRIVAARVAATGLAAHPQRMTATEQALLGNPADGPAIAAAARAATGEIDPDLTLRASAGYRRRVLPAVVRRALDDALPTAGAVAA</sequence>
<dbReference type="InterPro" id="IPR016166">
    <property type="entry name" value="FAD-bd_PCMH"/>
</dbReference>
<dbReference type="InterPro" id="IPR016169">
    <property type="entry name" value="FAD-bd_PCMH_sub2"/>
</dbReference>
<evidence type="ECO:0000313" key="5">
    <source>
        <dbReference type="EMBL" id="GAA1378729.1"/>
    </source>
</evidence>
<dbReference type="SUPFAM" id="SSF55447">
    <property type="entry name" value="CO dehydrogenase flavoprotein C-terminal domain-like"/>
    <property type="match status" value="1"/>
</dbReference>
<reference evidence="5 6" key="1">
    <citation type="journal article" date="2019" name="Int. J. Syst. Evol. Microbiol.">
        <title>The Global Catalogue of Microorganisms (GCM) 10K type strain sequencing project: providing services to taxonomists for standard genome sequencing and annotation.</title>
        <authorList>
            <consortium name="The Broad Institute Genomics Platform"/>
            <consortium name="The Broad Institute Genome Sequencing Center for Infectious Disease"/>
            <person name="Wu L."/>
            <person name="Ma J."/>
        </authorList>
    </citation>
    <scope>NUCLEOTIDE SEQUENCE [LARGE SCALE GENOMIC DNA]</scope>
    <source>
        <strain evidence="5 6">JCM 11896</strain>
    </source>
</reference>
<keyword evidence="1" id="KW-0285">Flavoprotein</keyword>
<dbReference type="PROSITE" id="PS51387">
    <property type="entry name" value="FAD_PCMH"/>
    <property type="match status" value="1"/>
</dbReference>
<keyword evidence="6" id="KW-1185">Reference proteome</keyword>
<dbReference type="Gene3D" id="3.30.465.10">
    <property type="match status" value="1"/>
</dbReference>
<evidence type="ECO:0000256" key="1">
    <source>
        <dbReference type="ARBA" id="ARBA00022630"/>
    </source>
</evidence>
<keyword evidence="2" id="KW-0274">FAD</keyword>
<dbReference type="Proteomes" id="UP001501414">
    <property type="component" value="Unassembled WGS sequence"/>
</dbReference>
<feature type="domain" description="FAD-binding PCMH-type" evidence="4">
    <location>
        <begin position="1"/>
        <end position="172"/>
    </location>
</feature>
<name>A0ABN1XF01_9PSEU</name>
<evidence type="ECO:0000313" key="6">
    <source>
        <dbReference type="Proteomes" id="UP001501414"/>
    </source>
</evidence>
<dbReference type="Pfam" id="PF00941">
    <property type="entry name" value="FAD_binding_5"/>
    <property type="match status" value="1"/>
</dbReference>
<dbReference type="Gene3D" id="3.30.43.10">
    <property type="entry name" value="Uridine Diphospho-n-acetylenolpyruvylglucosamine Reductase, domain 2"/>
    <property type="match status" value="1"/>
</dbReference>
<evidence type="ECO:0000256" key="3">
    <source>
        <dbReference type="ARBA" id="ARBA00023002"/>
    </source>
</evidence>
<dbReference type="PANTHER" id="PTHR42659">
    <property type="entry name" value="XANTHINE DEHYDROGENASE SUBUNIT C-RELATED"/>
    <property type="match status" value="1"/>
</dbReference>
<comment type="caution">
    <text evidence="5">The sequence shown here is derived from an EMBL/GenBank/DDBJ whole genome shotgun (WGS) entry which is preliminary data.</text>
</comment>
<keyword evidence="3" id="KW-0560">Oxidoreductase</keyword>
<accession>A0ABN1XF01</accession>
<evidence type="ECO:0000259" key="4">
    <source>
        <dbReference type="PROSITE" id="PS51387"/>
    </source>
</evidence>
<dbReference type="RefSeq" id="WP_344017413.1">
    <property type="nucleotide sequence ID" value="NZ_BAAAJK010000001.1"/>
</dbReference>
<dbReference type="InterPro" id="IPR036683">
    <property type="entry name" value="CO_DH_flav_C_dom_sf"/>
</dbReference>
<dbReference type="SMART" id="SM01092">
    <property type="entry name" value="CO_deh_flav_C"/>
    <property type="match status" value="1"/>
</dbReference>
<gene>
    <name evidence="5" type="ORF">GCM10009613_00310</name>
</gene>
<evidence type="ECO:0000256" key="2">
    <source>
        <dbReference type="ARBA" id="ARBA00022827"/>
    </source>
</evidence>
<dbReference type="InterPro" id="IPR002346">
    <property type="entry name" value="Mopterin_DH_FAD-bd"/>
</dbReference>
<proteinExistence type="predicted"/>
<dbReference type="InterPro" id="IPR036318">
    <property type="entry name" value="FAD-bd_PCMH-like_sf"/>
</dbReference>
<organism evidence="5 6">
    <name type="scientific">Pseudonocardia kongjuensis</name>
    <dbReference type="NCBI Taxonomy" id="102227"/>
    <lineage>
        <taxon>Bacteria</taxon>
        <taxon>Bacillati</taxon>
        <taxon>Actinomycetota</taxon>
        <taxon>Actinomycetes</taxon>
        <taxon>Pseudonocardiales</taxon>
        <taxon>Pseudonocardiaceae</taxon>
        <taxon>Pseudonocardia</taxon>
    </lineage>
</organism>
<dbReference type="InterPro" id="IPR016167">
    <property type="entry name" value="FAD-bd_PCMH_sub1"/>
</dbReference>
<dbReference type="Pfam" id="PF03450">
    <property type="entry name" value="CO_deh_flav_C"/>
    <property type="match status" value="1"/>
</dbReference>
<dbReference type="EMBL" id="BAAAJK010000001">
    <property type="protein sequence ID" value="GAA1378729.1"/>
    <property type="molecule type" value="Genomic_DNA"/>
</dbReference>